<gene>
    <name evidence="3" type="ORF">MAMA39_05680</name>
</gene>
<sequence length="289" mass="34047">MKKTTNQSGIALIYSENDFLINKEFAQAIIHEIEKAGYRGKLFLVNHDHCDQIDLTNFDVVINRSRKGSFLKNFKNQKFIFNRVDFSEMANDKYLTFEWCKHHKIVCNEIKILDMAKAKDYRYPLLIKNRYGHHAKEINKINEFKDLLSYENNASDYIVEDFCENAKRDVRIYVMFGKIIKIIQRTVEGNEFRSNFNLNGVVKEIKLSFLKKRYVKKIIKKLPDGYYGIDFFINKNKLILNEIEDVVDSKALSKANIDFNISGLIIKNIVKKLKNAQQFRNQALSKLEY</sequence>
<feature type="domain" description="ATP-grasp" evidence="2">
    <location>
        <begin position="78"/>
        <end position="270"/>
    </location>
</feature>
<dbReference type="EMBL" id="HG937516">
    <property type="protein sequence ID" value="CDN40685.1"/>
    <property type="molecule type" value="Genomic_DNA"/>
</dbReference>
<dbReference type="Proteomes" id="UP000261764">
    <property type="component" value="Chromosome I"/>
</dbReference>
<dbReference type="SUPFAM" id="SSF56059">
    <property type="entry name" value="Glutathione synthetase ATP-binding domain-like"/>
    <property type="match status" value="1"/>
</dbReference>
<dbReference type="RefSeq" id="WP_343251316.1">
    <property type="nucleotide sequence ID" value="NZ_HG937516.1"/>
</dbReference>
<keyword evidence="1" id="KW-0067">ATP-binding</keyword>
<dbReference type="InterPro" id="IPR013815">
    <property type="entry name" value="ATP_grasp_subdomain_1"/>
</dbReference>
<dbReference type="GO" id="GO:0018169">
    <property type="term" value="F:ribosomal S6-glutamic acid ligase activity"/>
    <property type="evidence" value="ECO:0007669"/>
    <property type="project" value="TreeGrafter"/>
</dbReference>
<dbReference type="PROSITE" id="PS50975">
    <property type="entry name" value="ATP_GRASP"/>
    <property type="match status" value="1"/>
</dbReference>
<keyword evidence="1" id="KW-0547">Nucleotide-binding</keyword>
<name>A0A292IJ23_9MOLU</name>
<keyword evidence="4" id="KW-1185">Reference proteome</keyword>
<dbReference type="PANTHER" id="PTHR21621:SF0">
    <property type="entry name" value="BETA-CITRYLGLUTAMATE SYNTHASE B-RELATED"/>
    <property type="match status" value="1"/>
</dbReference>
<organism evidence="3 4">
    <name type="scientific">Mycoplasma amphoriforme A39</name>
    <dbReference type="NCBI Taxonomy" id="572419"/>
    <lineage>
        <taxon>Bacteria</taxon>
        <taxon>Bacillati</taxon>
        <taxon>Mycoplasmatota</taxon>
        <taxon>Mollicutes</taxon>
        <taxon>Mycoplasmataceae</taxon>
        <taxon>Mycoplasma</taxon>
    </lineage>
</organism>
<dbReference type="GO" id="GO:0046872">
    <property type="term" value="F:metal ion binding"/>
    <property type="evidence" value="ECO:0007669"/>
    <property type="project" value="InterPro"/>
</dbReference>
<dbReference type="GO" id="GO:0005737">
    <property type="term" value="C:cytoplasm"/>
    <property type="evidence" value="ECO:0007669"/>
    <property type="project" value="TreeGrafter"/>
</dbReference>
<proteinExistence type="predicted"/>
<dbReference type="Gene3D" id="3.30.470.20">
    <property type="entry name" value="ATP-grasp fold, B domain"/>
    <property type="match status" value="1"/>
</dbReference>
<dbReference type="Gene3D" id="3.30.1490.20">
    <property type="entry name" value="ATP-grasp fold, A domain"/>
    <property type="match status" value="1"/>
</dbReference>
<dbReference type="InterPro" id="IPR011761">
    <property type="entry name" value="ATP-grasp"/>
</dbReference>
<dbReference type="GO" id="GO:0009432">
    <property type="term" value="P:SOS response"/>
    <property type="evidence" value="ECO:0007669"/>
    <property type="project" value="TreeGrafter"/>
</dbReference>
<reference evidence="3 4" key="1">
    <citation type="journal article" date="2015" name="Clin. Infect. Dis.">
        <title>Genomic Investigations unmask Mycoplasma amphoriforme, a new respiratory pathogen.</title>
        <authorList>
            <person name="Gillespie S.H."/>
            <person name="Ling C.L."/>
            <person name="Oravcova K."/>
            <person name="Pinheiro M."/>
            <person name="Wells L."/>
            <person name="Bryant J.M."/>
            <person name="McHugh T.D."/>
            <person name="Bebear C."/>
            <person name="Webster D."/>
            <person name="Harris S.R."/>
            <person name="Seth-Smith H.M."/>
            <person name="Thomson N.R."/>
        </authorList>
    </citation>
    <scope>NUCLEOTIDE SEQUENCE [LARGE SCALE GENOMIC DNA]</scope>
    <source>
        <strain evidence="3 4">A39</strain>
    </source>
</reference>
<dbReference type="GO" id="GO:0005524">
    <property type="term" value="F:ATP binding"/>
    <property type="evidence" value="ECO:0007669"/>
    <property type="project" value="UniProtKB-UniRule"/>
</dbReference>
<dbReference type="KEGG" id="mamp:MAMA39_05680"/>
<evidence type="ECO:0000256" key="1">
    <source>
        <dbReference type="PROSITE-ProRule" id="PRU00409"/>
    </source>
</evidence>
<dbReference type="Pfam" id="PF08443">
    <property type="entry name" value="RimK"/>
    <property type="match status" value="1"/>
</dbReference>
<evidence type="ECO:0000313" key="3">
    <source>
        <dbReference type="EMBL" id="CDN40685.1"/>
    </source>
</evidence>
<dbReference type="PANTHER" id="PTHR21621">
    <property type="entry name" value="RIBOSOMAL PROTEIN S6 MODIFICATION PROTEIN"/>
    <property type="match status" value="1"/>
</dbReference>
<protein>
    <recommendedName>
        <fullName evidence="2">ATP-grasp domain-containing protein</fullName>
    </recommendedName>
</protein>
<accession>A0A292IJ23</accession>
<evidence type="ECO:0000313" key="4">
    <source>
        <dbReference type="Proteomes" id="UP000261764"/>
    </source>
</evidence>
<evidence type="ECO:0000259" key="2">
    <source>
        <dbReference type="PROSITE" id="PS50975"/>
    </source>
</evidence>
<dbReference type="InterPro" id="IPR013651">
    <property type="entry name" value="ATP-grasp_RimK-type"/>
</dbReference>
<dbReference type="AlphaFoldDB" id="A0A292IJ23"/>